<dbReference type="InterPro" id="IPR003400">
    <property type="entry name" value="ExbD"/>
</dbReference>
<proteinExistence type="inferred from homology"/>
<dbReference type="KEGG" id="bgok:Pr1d_02910"/>
<dbReference type="GO" id="GO:0015031">
    <property type="term" value="P:protein transport"/>
    <property type="evidence" value="ECO:0007669"/>
    <property type="project" value="UniProtKB-KW"/>
</dbReference>
<name>A0A5B9Q5L4_9BACT</name>
<sequence>MKFRNTDHREHIVLQMTPMIDIVFLLMVFFVFTFKIVLPEGDFNIRMPSAQTSTASAVSETPLLRVRLRATPEGELARVQFGDVALDGDTPFYHLQSRIRSLIGDDAGPGSSDQEVEIDADYNLKYRYAMNAITAITGYMDDNGEQHKLVERVRFAPLSE</sequence>
<protein>
    <submittedName>
        <fullName evidence="9">Biopolymer transport protein ExbD/TolR</fullName>
    </submittedName>
</protein>
<dbReference type="Pfam" id="PF02472">
    <property type="entry name" value="ExbD"/>
    <property type="match status" value="1"/>
</dbReference>
<dbReference type="GO" id="GO:0005886">
    <property type="term" value="C:plasma membrane"/>
    <property type="evidence" value="ECO:0007669"/>
    <property type="project" value="UniProtKB-SubCell"/>
</dbReference>
<accession>A0A5B9Q5L4</accession>
<evidence type="ECO:0000256" key="2">
    <source>
        <dbReference type="ARBA" id="ARBA00005811"/>
    </source>
</evidence>
<dbReference type="AlphaFoldDB" id="A0A5B9Q5L4"/>
<dbReference type="GO" id="GO:0022857">
    <property type="term" value="F:transmembrane transporter activity"/>
    <property type="evidence" value="ECO:0007669"/>
    <property type="project" value="InterPro"/>
</dbReference>
<feature type="transmembrane region" description="Helical" evidence="8">
    <location>
        <begin position="12"/>
        <end position="38"/>
    </location>
</feature>
<dbReference type="PANTHER" id="PTHR30558:SF3">
    <property type="entry name" value="BIOPOLYMER TRANSPORT PROTEIN EXBD-RELATED"/>
    <property type="match status" value="1"/>
</dbReference>
<keyword evidence="7" id="KW-0813">Transport</keyword>
<dbReference type="Proteomes" id="UP000323917">
    <property type="component" value="Chromosome"/>
</dbReference>
<keyword evidence="4 7" id="KW-0812">Transmembrane</keyword>
<keyword evidence="6 8" id="KW-0472">Membrane</keyword>
<keyword evidence="7" id="KW-0653">Protein transport</keyword>
<keyword evidence="5 8" id="KW-1133">Transmembrane helix</keyword>
<evidence type="ECO:0000256" key="1">
    <source>
        <dbReference type="ARBA" id="ARBA00004162"/>
    </source>
</evidence>
<dbReference type="EMBL" id="CP042913">
    <property type="protein sequence ID" value="QEG33030.1"/>
    <property type="molecule type" value="Genomic_DNA"/>
</dbReference>
<comment type="similarity">
    <text evidence="2 7">Belongs to the ExbD/TolR family.</text>
</comment>
<dbReference type="RefSeq" id="WP_148071840.1">
    <property type="nucleotide sequence ID" value="NZ_CP042913.1"/>
</dbReference>
<comment type="subcellular location">
    <subcellularLocation>
        <location evidence="1">Cell membrane</location>
        <topology evidence="1">Single-pass membrane protein</topology>
    </subcellularLocation>
    <subcellularLocation>
        <location evidence="7">Cell membrane</location>
        <topology evidence="7">Single-pass type II membrane protein</topology>
    </subcellularLocation>
</comment>
<evidence type="ECO:0000256" key="6">
    <source>
        <dbReference type="ARBA" id="ARBA00023136"/>
    </source>
</evidence>
<reference evidence="9 10" key="1">
    <citation type="submission" date="2019-08" db="EMBL/GenBank/DDBJ databases">
        <title>Deep-cultivation of Planctomycetes and their phenomic and genomic characterization uncovers novel biology.</title>
        <authorList>
            <person name="Wiegand S."/>
            <person name="Jogler M."/>
            <person name="Boedeker C."/>
            <person name="Pinto D."/>
            <person name="Vollmers J."/>
            <person name="Rivas-Marin E."/>
            <person name="Kohn T."/>
            <person name="Peeters S.H."/>
            <person name="Heuer A."/>
            <person name="Rast P."/>
            <person name="Oberbeckmann S."/>
            <person name="Bunk B."/>
            <person name="Jeske O."/>
            <person name="Meyerdierks A."/>
            <person name="Storesund J.E."/>
            <person name="Kallscheuer N."/>
            <person name="Luecker S."/>
            <person name="Lage O.M."/>
            <person name="Pohl T."/>
            <person name="Merkel B.J."/>
            <person name="Hornburger P."/>
            <person name="Mueller R.-W."/>
            <person name="Bruemmer F."/>
            <person name="Labrenz M."/>
            <person name="Spormann A.M."/>
            <person name="Op den Camp H."/>
            <person name="Overmann J."/>
            <person name="Amann R."/>
            <person name="Jetten M.S.M."/>
            <person name="Mascher T."/>
            <person name="Medema M.H."/>
            <person name="Devos D.P."/>
            <person name="Kaster A.-K."/>
            <person name="Ovreas L."/>
            <person name="Rohde M."/>
            <person name="Galperin M.Y."/>
            <person name="Jogler C."/>
        </authorList>
    </citation>
    <scope>NUCLEOTIDE SEQUENCE [LARGE SCALE GENOMIC DNA]</scope>
    <source>
        <strain evidence="9 10">Pr1d</strain>
    </source>
</reference>
<evidence type="ECO:0000256" key="7">
    <source>
        <dbReference type="RuleBase" id="RU003879"/>
    </source>
</evidence>
<evidence type="ECO:0000256" key="8">
    <source>
        <dbReference type="SAM" id="Phobius"/>
    </source>
</evidence>
<organism evidence="9 10">
    <name type="scientific">Bythopirellula goksoeyrii</name>
    <dbReference type="NCBI Taxonomy" id="1400387"/>
    <lineage>
        <taxon>Bacteria</taxon>
        <taxon>Pseudomonadati</taxon>
        <taxon>Planctomycetota</taxon>
        <taxon>Planctomycetia</taxon>
        <taxon>Pirellulales</taxon>
        <taxon>Lacipirellulaceae</taxon>
        <taxon>Bythopirellula</taxon>
    </lineage>
</organism>
<keyword evidence="10" id="KW-1185">Reference proteome</keyword>
<gene>
    <name evidence="9" type="ORF">Pr1d_02910</name>
</gene>
<keyword evidence="3" id="KW-1003">Cell membrane</keyword>
<evidence type="ECO:0000313" key="10">
    <source>
        <dbReference type="Proteomes" id="UP000323917"/>
    </source>
</evidence>
<dbReference type="OrthoDB" id="9789920at2"/>
<evidence type="ECO:0000313" key="9">
    <source>
        <dbReference type="EMBL" id="QEG33030.1"/>
    </source>
</evidence>
<evidence type="ECO:0000256" key="5">
    <source>
        <dbReference type="ARBA" id="ARBA00022989"/>
    </source>
</evidence>
<evidence type="ECO:0000256" key="4">
    <source>
        <dbReference type="ARBA" id="ARBA00022692"/>
    </source>
</evidence>
<dbReference type="PANTHER" id="PTHR30558">
    <property type="entry name" value="EXBD MEMBRANE COMPONENT OF PMF-DRIVEN MACROMOLECULE IMPORT SYSTEM"/>
    <property type="match status" value="1"/>
</dbReference>
<evidence type="ECO:0000256" key="3">
    <source>
        <dbReference type="ARBA" id="ARBA00022475"/>
    </source>
</evidence>